<dbReference type="Pfam" id="PF18545">
    <property type="entry name" value="HalOD1"/>
    <property type="match status" value="1"/>
</dbReference>
<organism evidence="2 3">
    <name type="scientific">Halohasta litorea</name>
    <dbReference type="NCBI Taxonomy" id="869891"/>
    <lineage>
        <taxon>Archaea</taxon>
        <taxon>Methanobacteriati</taxon>
        <taxon>Methanobacteriota</taxon>
        <taxon>Stenosarchaea group</taxon>
        <taxon>Halobacteria</taxon>
        <taxon>Halobacteriales</taxon>
        <taxon>Haloferacaceae</taxon>
        <taxon>Halohasta</taxon>
    </lineage>
</organism>
<dbReference type="Proteomes" id="UP001597052">
    <property type="component" value="Unassembled WGS sequence"/>
</dbReference>
<dbReference type="AlphaFoldDB" id="A0ABD6DGR1"/>
<sequence length="81" mass="8916">MEQSPIPEIIEAIAEVKGTEPSELDLALYEYIEPEAIQQLASHGTASWTLSFELPEHQVAITSEGAVLVDGAERRQLNQLL</sequence>
<dbReference type="EMBL" id="JBHUDM010000018">
    <property type="protein sequence ID" value="MFD1644011.1"/>
    <property type="molecule type" value="Genomic_DNA"/>
</dbReference>
<feature type="domain" description="Halobacterial output" evidence="1">
    <location>
        <begin position="3"/>
        <end position="70"/>
    </location>
</feature>
<accession>A0ABD6DGR1</accession>
<reference evidence="2 3" key="1">
    <citation type="journal article" date="2019" name="Int. J. Syst. Evol. Microbiol.">
        <title>The Global Catalogue of Microorganisms (GCM) 10K type strain sequencing project: providing services to taxonomists for standard genome sequencing and annotation.</title>
        <authorList>
            <consortium name="The Broad Institute Genomics Platform"/>
            <consortium name="The Broad Institute Genome Sequencing Center for Infectious Disease"/>
            <person name="Wu L."/>
            <person name="Ma J."/>
        </authorList>
    </citation>
    <scope>NUCLEOTIDE SEQUENCE [LARGE SCALE GENOMIC DNA]</scope>
    <source>
        <strain evidence="2 3">CGMCC 1.10593</strain>
    </source>
</reference>
<comment type="caution">
    <text evidence="2">The sequence shown here is derived from an EMBL/GenBank/DDBJ whole genome shotgun (WGS) entry which is preliminary data.</text>
</comment>
<evidence type="ECO:0000259" key="1">
    <source>
        <dbReference type="Pfam" id="PF18545"/>
    </source>
</evidence>
<protein>
    <submittedName>
        <fullName evidence="2">HalOD1 output domain-containing protein</fullName>
    </submittedName>
</protein>
<gene>
    <name evidence="2" type="ORF">ACFSBW_19425</name>
</gene>
<evidence type="ECO:0000313" key="3">
    <source>
        <dbReference type="Proteomes" id="UP001597052"/>
    </source>
</evidence>
<keyword evidence="3" id="KW-1185">Reference proteome</keyword>
<dbReference type="RefSeq" id="WP_256397938.1">
    <property type="nucleotide sequence ID" value="NZ_JANHDJ010000020.1"/>
</dbReference>
<dbReference type="InterPro" id="IPR040624">
    <property type="entry name" value="HalOD1"/>
</dbReference>
<evidence type="ECO:0000313" key="2">
    <source>
        <dbReference type="EMBL" id="MFD1644011.1"/>
    </source>
</evidence>
<name>A0ABD6DGR1_9EURY</name>
<proteinExistence type="predicted"/>